<feature type="signal peptide" evidence="1">
    <location>
        <begin position="1"/>
        <end position="20"/>
    </location>
</feature>
<dbReference type="RefSeq" id="WP_089923787.1">
    <property type="nucleotide sequence ID" value="NZ_FOFV01000019.1"/>
</dbReference>
<evidence type="ECO:0000313" key="2">
    <source>
        <dbReference type="EMBL" id="SES25539.1"/>
    </source>
</evidence>
<dbReference type="OrthoDB" id="4864610at2"/>
<keyword evidence="3" id="KW-1185">Reference proteome</keyword>
<gene>
    <name evidence="2" type="ORF">SAMN04488000_119151</name>
</gene>
<name>A0A1H9VVI0_9PSEU</name>
<dbReference type="EMBL" id="FOFV01000019">
    <property type="protein sequence ID" value="SES25539.1"/>
    <property type="molecule type" value="Genomic_DNA"/>
</dbReference>
<feature type="chain" id="PRO_5011514625" evidence="1">
    <location>
        <begin position="21"/>
        <end position="126"/>
    </location>
</feature>
<evidence type="ECO:0000313" key="3">
    <source>
        <dbReference type="Proteomes" id="UP000199503"/>
    </source>
</evidence>
<dbReference type="AlphaFoldDB" id="A0A1H9VVI0"/>
<proteinExistence type="predicted"/>
<keyword evidence="1" id="KW-0732">Signal</keyword>
<dbReference type="STRING" id="65499.SAMN04488000_119151"/>
<protein>
    <submittedName>
        <fullName evidence="2">Uncharacterized protein</fullName>
    </submittedName>
</protein>
<dbReference type="Proteomes" id="UP000199503">
    <property type="component" value="Unassembled WGS sequence"/>
</dbReference>
<evidence type="ECO:0000256" key="1">
    <source>
        <dbReference type="SAM" id="SignalP"/>
    </source>
</evidence>
<sequence length="126" mass="12828">MIRLVLAVLTVLCVPGGSPAPGKAFTIADAGAATGLVPGGTVTRVVRVTNPNNQDVKLTRLVTSVGRPSPDCPANTVTVAPLAAPVVIRRNSRADVPLSVRMAASAPNACKNLTFPLTYSGTATKP</sequence>
<accession>A0A1H9VVI0</accession>
<organism evidence="2 3">
    <name type="scientific">Lentzea albida</name>
    <dbReference type="NCBI Taxonomy" id="65499"/>
    <lineage>
        <taxon>Bacteria</taxon>
        <taxon>Bacillati</taxon>
        <taxon>Actinomycetota</taxon>
        <taxon>Actinomycetes</taxon>
        <taxon>Pseudonocardiales</taxon>
        <taxon>Pseudonocardiaceae</taxon>
        <taxon>Lentzea</taxon>
    </lineage>
</organism>
<reference evidence="3" key="1">
    <citation type="submission" date="2016-10" db="EMBL/GenBank/DDBJ databases">
        <authorList>
            <person name="Varghese N."/>
            <person name="Submissions S."/>
        </authorList>
    </citation>
    <scope>NUCLEOTIDE SEQUENCE [LARGE SCALE GENOMIC DNA]</scope>
    <source>
        <strain evidence="3">DSM 44437</strain>
    </source>
</reference>